<evidence type="ECO:0000313" key="8">
    <source>
        <dbReference type="EMBL" id="MFD0780861.1"/>
    </source>
</evidence>
<dbReference type="Gene3D" id="3.40.190.10">
    <property type="entry name" value="Periplasmic binding protein-like II"/>
    <property type="match status" value="2"/>
</dbReference>
<dbReference type="SUPFAM" id="SSF53850">
    <property type="entry name" value="Periplasmic binding protein-like II"/>
    <property type="match status" value="1"/>
</dbReference>
<keyword evidence="9" id="KW-1185">Reference proteome</keyword>
<feature type="region of interest" description="Disordered" evidence="5">
    <location>
        <begin position="26"/>
        <end position="47"/>
    </location>
</feature>
<proteinExistence type="inferred from homology"/>
<name>A0ABW2ZQG7_9MICO</name>
<reference evidence="9" key="1">
    <citation type="journal article" date="2019" name="Int. J. Syst. Evol. Microbiol.">
        <title>The Global Catalogue of Microorganisms (GCM) 10K type strain sequencing project: providing services to taxonomists for standard genome sequencing and annotation.</title>
        <authorList>
            <consortium name="The Broad Institute Genomics Platform"/>
            <consortium name="The Broad Institute Genome Sequencing Center for Infectious Disease"/>
            <person name="Wu L."/>
            <person name="Ma J."/>
        </authorList>
    </citation>
    <scope>NUCLEOTIDE SEQUENCE [LARGE SCALE GENOMIC DNA]</scope>
    <source>
        <strain evidence="9">CCUG 50754</strain>
    </source>
</reference>
<feature type="chain" id="PRO_5046872578" description="Phosphate-binding protein" evidence="6">
    <location>
        <begin position="22"/>
        <end position="368"/>
    </location>
</feature>
<dbReference type="InterPro" id="IPR024370">
    <property type="entry name" value="PBP_domain"/>
</dbReference>
<gene>
    <name evidence="8" type="ORF">ACFQZV_06055</name>
</gene>
<dbReference type="PANTHER" id="PTHR42996">
    <property type="entry name" value="PHOSPHATE-BINDING PROTEIN PSTS"/>
    <property type="match status" value="1"/>
</dbReference>
<dbReference type="EMBL" id="JBHTIM010000001">
    <property type="protein sequence ID" value="MFD0780861.1"/>
    <property type="molecule type" value="Genomic_DNA"/>
</dbReference>
<dbReference type="Pfam" id="PF12849">
    <property type="entry name" value="PBP_like_2"/>
    <property type="match status" value="1"/>
</dbReference>
<keyword evidence="6" id="KW-0732">Signal</keyword>
<feature type="signal peptide" evidence="6">
    <location>
        <begin position="1"/>
        <end position="21"/>
    </location>
</feature>
<dbReference type="CDD" id="cd13565">
    <property type="entry name" value="PBP2_PstS"/>
    <property type="match status" value="1"/>
</dbReference>
<evidence type="ECO:0000256" key="5">
    <source>
        <dbReference type="SAM" id="MobiDB-lite"/>
    </source>
</evidence>
<evidence type="ECO:0000256" key="4">
    <source>
        <dbReference type="PIRNR" id="PIRNR002756"/>
    </source>
</evidence>
<evidence type="ECO:0000313" key="9">
    <source>
        <dbReference type="Proteomes" id="UP001597042"/>
    </source>
</evidence>
<dbReference type="Proteomes" id="UP001597042">
    <property type="component" value="Unassembled WGS sequence"/>
</dbReference>
<evidence type="ECO:0000256" key="2">
    <source>
        <dbReference type="ARBA" id="ARBA00022448"/>
    </source>
</evidence>
<feature type="compositionally biased region" description="Low complexity" evidence="5">
    <location>
        <begin position="26"/>
        <end position="46"/>
    </location>
</feature>
<dbReference type="InterPro" id="IPR005673">
    <property type="entry name" value="ABC_phos-bd_PstS"/>
</dbReference>
<comment type="caution">
    <text evidence="8">The sequence shown here is derived from an EMBL/GenBank/DDBJ whole genome shotgun (WGS) entry which is preliminary data.</text>
</comment>
<dbReference type="PIRSF" id="PIRSF002756">
    <property type="entry name" value="PstS"/>
    <property type="match status" value="1"/>
</dbReference>
<evidence type="ECO:0000256" key="6">
    <source>
        <dbReference type="SAM" id="SignalP"/>
    </source>
</evidence>
<comment type="similarity">
    <text evidence="1 4">Belongs to the PstS family.</text>
</comment>
<keyword evidence="2 4" id="KW-0813">Transport</keyword>
<protein>
    <recommendedName>
        <fullName evidence="4">Phosphate-binding protein</fullName>
    </recommendedName>
</protein>
<accession>A0ABW2ZQG7</accession>
<dbReference type="PANTHER" id="PTHR42996:SF1">
    <property type="entry name" value="PHOSPHATE-BINDING PROTEIN PSTS"/>
    <property type="match status" value="1"/>
</dbReference>
<organism evidence="8 9">
    <name type="scientific">Microbacterium koreense</name>
    <dbReference type="NCBI Taxonomy" id="323761"/>
    <lineage>
        <taxon>Bacteria</taxon>
        <taxon>Bacillati</taxon>
        <taxon>Actinomycetota</taxon>
        <taxon>Actinomycetes</taxon>
        <taxon>Micrococcales</taxon>
        <taxon>Microbacteriaceae</taxon>
        <taxon>Microbacterium</taxon>
    </lineage>
</organism>
<keyword evidence="3 4" id="KW-0592">Phosphate transport</keyword>
<evidence type="ECO:0000256" key="3">
    <source>
        <dbReference type="ARBA" id="ARBA00022592"/>
    </source>
</evidence>
<dbReference type="RefSeq" id="WP_378753594.1">
    <property type="nucleotide sequence ID" value="NZ_JBHSSV010000017.1"/>
</dbReference>
<feature type="domain" description="PBP" evidence="7">
    <location>
        <begin position="44"/>
        <end position="336"/>
    </location>
</feature>
<sequence length="368" mass="37397">MKISRIAQVGAVAAVTALALAGCAANESTGGDSGSTDGDMSSLSGTINATGASSQTAAQEAWVAGFQTANPDVTVNYEPTGSGTGRENFLSGASEFIGSDRAFDDEEVAAGGFGACVTDDIVEVPLYISPVAVAFNLEGIDELDLDAATIAGIFAEEITTWNDPAIADLNPGVELPDSPITPVHRSDDSGTTETFVNYLAATAPDVWTFEVSGEWPLQSGEAAQGTSGVVQAMTSGVGTIGYADASQVSELGQVHVGVDGEFIAYSSEAASALVENSPLVEGRGAGDLVFDIDPASASGGAYPIALVSYMIGCQQYEDSNVAELVKAYFEYMASPEGQDAAAGNAGSAPISDSLREQVLAAIDTIQVG</sequence>
<dbReference type="PROSITE" id="PS51257">
    <property type="entry name" value="PROKAR_LIPOPROTEIN"/>
    <property type="match status" value="1"/>
</dbReference>
<evidence type="ECO:0000256" key="1">
    <source>
        <dbReference type="ARBA" id="ARBA00008725"/>
    </source>
</evidence>
<dbReference type="InterPro" id="IPR050962">
    <property type="entry name" value="Phosphate-bind_PstS"/>
</dbReference>
<evidence type="ECO:0000259" key="7">
    <source>
        <dbReference type="Pfam" id="PF12849"/>
    </source>
</evidence>